<keyword evidence="1" id="KW-0472">Membrane</keyword>
<dbReference type="EMBL" id="REGR01000002">
    <property type="protein sequence ID" value="RXZ44902.1"/>
    <property type="molecule type" value="Genomic_DNA"/>
</dbReference>
<sequence length="310" mass="34231">MSLPRKRRLDRLPREREARLSLRRIYLVPTRFGVTLIVVALAVWIGALNYGVSLAYALAFWIVALMIVSVAFAYRQLVGLVIAPQAAAPAFAGDSVSFAVRLDIPGSANGRYELRLLGGEAESRSVSHDQQIPLSLPWPAPERGRLAMPPLEIASSAPFGLIRAFSRVRLASDALVYPRPCEDARDEAGAIGGGDTRVLRTGDEEFSHLEPYRRGDAVRRIAWRVSARRGALVTKRFGGGMLSGAWLIAWRDYPAGCDTETRLSRLAWRVLRAERLGQPWRLHLPDADIAARPRQLDEALAALACFGKRS</sequence>
<reference evidence="2 3" key="1">
    <citation type="submission" date="2018-10" db="EMBL/GenBank/DDBJ databases">
        <title>Draft genome of Fastidiocella sp. strain 375T, a bacterium isolated from a karstic cave dripping water.</title>
        <authorList>
            <person name="Coelho C."/>
            <person name="Verissimo A."/>
            <person name="Tiago I."/>
        </authorList>
    </citation>
    <scope>NUCLEOTIDE SEQUENCE [LARGE SCALE GENOMIC DNA]</scope>
    <source>
        <strain evidence="2 3">CAVE-375</strain>
    </source>
</reference>
<dbReference type="PANTHER" id="PTHR34351">
    <property type="entry name" value="SLR1927 PROTEIN-RELATED"/>
    <property type="match status" value="1"/>
</dbReference>
<evidence type="ECO:0000256" key="1">
    <source>
        <dbReference type="SAM" id="Phobius"/>
    </source>
</evidence>
<name>A0ABY0FF28_9NEIS</name>
<accession>A0ABY0FF28</accession>
<proteinExistence type="predicted"/>
<feature type="transmembrane region" description="Helical" evidence="1">
    <location>
        <begin position="53"/>
        <end position="74"/>
    </location>
</feature>
<keyword evidence="3" id="KW-1185">Reference proteome</keyword>
<organism evidence="2 3">
    <name type="scientific">Crenobacter cavernae</name>
    <dbReference type="NCBI Taxonomy" id="2290923"/>
    <lineage>
        <taxon>Bacteria</taxon>
        <taxon>Pseudomonadati</taxon>
        <taxon>Pseudomonadota</taxon>
        <taxon>Betaproteobacteria</taxon>
        <taxon>Neisseriales</taxon>
        <taxon>Neisseriaceae</taxon>
        <taxon>Crenobacter</taxon>
    </lineage>
</organism>
<keyword evidence="1" id="KW-1133">Transmembrane helix</keyword>
<keyword evidence="1" id="KW-0812">Transmembrane</keyword>
<dbReference type="RefSeq" id="WP_129211437.1">
    <property type="nucleotide sequence ID" value="NZ_REGR01000002.1"/>
</dbReference>
<dbReference type="Proteomes" id="UP000290682">
    <property type="component" value="Unassembled WGS sequence"/>
</dbReference>
<protein>
    <submittedName>
        <fullName evidence="2">DUF58 domain-containing protein</fullName>
    </submittedName>
</protein>
<evidence type="ECO:0000313" key="3">
    <source>
        <dbReference type="Proteomes" id="UP000290682"/>
    </source>
</evidence>
<evidence type="ECO:0000313" key="2">
    <source>
        <dbReference type="EMBL" id="RXZ44902.1"/>
    </source>
</evidence>
<dbReference type="PANTHER" id="PTHR34351:SF1">
    <property type="entry name" value="SLR1927 PROTEIN"/>
    <property type="match status" value="1"/>
</dbReference>
<gene>
    <name evidence="2" type="ORF">EBB06_03145</name>
</gene>
<feature type="transmembrane region" description="Helical" evidence="1">
    <location>
        <begin position="21"/>
        <end position="47"/>
    </location>
</feature>
<comment type="caution">
    <text evidence="2">The sequence shown here is derived from an EMBL/GenBank/DDBJ whole genome shotgun (WGS) entry which is preliminary data.</text>
</comment>